<dbReference type="InterPro" id="IPR002293">
    <property type="entry name" value="AA/rel_permease1"/>
</dbReference>
<reference evidence="7 8" key="1">
    <citation type="journal article" date="2023" name="G3 (Bethesda)">
        <title>A chromosome-level genome assembly of Zasmidium syzygii isolated from banana leaves.</title>
        <authorList>
            <person name="van Westerhoven A.C."/>
            <person name="Mehrabi R."/>
            <person name="Talebi R."/>
            <person name="Steentjes M.B.F."/>
            <person name="Corcolon B."/>
            <person name="Chong P.A."/>
            <person name="Kema G.H.J."/>
            <person name="Seidl M.F."/>
        </authorList>
    </citation>
    <scope>NUCLEOTIDE SEQUENCE [LARGE SCALE GENOMIC DNA]</scope>
    <source>
        <strain evidence="7 8">P124</strain>
    </source>
</reference>
<feature type="transmembrane region" description="Helical" evidence="6">
    <location>
        <begin position="330"/>
        <end position="348"/>
    </location>
</feature>
<feature type="transmembrane region" description="Helical" evidence="6">
    <location>
        <begin position="302"/>
        <end position="324"/>
    </location>
</feature>
<comment type="caution">
    <text evidence="7">The sequence shown here is derived from an EMBL/GenBank/DDBJ whole genome shotgun (WGS) entry which is preliminary data.</text>
</comment>
<dbReference type="Proteomes" id="UP001305779">
    <property type="component" value="Unassembled WGS sequence"/>
</dbReference>
<evidence type="ECO:0000313" key="8">
    <source>
        <dbReference type="Proteomes" id="UP001305779"/>
    </source>
</evidence>
<feature type="transmembrane region" description="Helical" evidence="6">
    <location>
        <begin position="399"/>
        <end position="419"/>
    </location>
</feature>
<dbReference type="EMBL" id="JAXOVC010000001">
    <property type="protein sequence ID" value="KAK4506653.1"/>
    <property type="molecule type" value="Genomic_DNA"/>
</dbReference>
<evidence type="ECO:0000313" key="7">
    <source>
        <dbReference type="EMBL" id="KAK4506653.1"/>
    </source>
</evidence>
<comment type="subcellular location">
    <subcellularLocation>
        <location evidence="1">Membrane</location>
        <topology evidence="1">Multi-pass membrane protein</topology>
    </subcellularLocation>
</comment>
<accession>A0ABR0EZY5</accession>
<evidence type="ECO:0000256" key="5">
    <source>
        <dbReference type="ARBA" id="ARBA00023136"/>
    </source>
</evidence>
<evidence type="ECO:0000256" key="3">
    <source>
        <dbReference type="ARBA" id="ARBA00022692"/>
    </source>
</evidence>
<evidence type="ECO:0000256" key="6">
    <source>
        <dbReference type="SAM" id="Phobius"/>
    </source>
</evidence>
<keyword evidence="8" id="KW-1185">Reference proteome</keyword>
<feature type="transmembrane region" description="Helical" evidence="6">
    <location>
        <begin position="20"/>
        <end position="41"/>
    </location>
</feature>
<evidence type="ECO:0000256" key="2">
    <source>
        <dbReference type="ARBA" id="ARBA00022448"/>
    </source>
</evidence>
<feature type="transmembrane region" description="Helical" evidence="6">
    <location>
        <begin position="368"/>
        <end position="387"/>
    </location>
</feature>
<feature type="transmembrane region" description="Helical" evidence="6">
    <location>
        <begin position="144"/>
        <end position="162"/>
    </location>
</feature>
<evidence type="ECO:0008006" key="9">
    <source>
        <dbReference type="Google" id="ProtNLM"/>
    </source>
</evidence>
<gene>
    <name evidence="7" type="ORF">PRZ48_000385</name>
</gene>
<organism evidence="7 8">
    <name type="scientific">Zasmidium cellare</name>
    <name type="common">Wine cellar mold</name>
    <name type="synonym">Racodium cellare</name>
    <dbReference type="NCBI Taxonomy" id="395010"/>
    <lineage>
        <taxon>Eukaryota</taxon>
        <taxon>Fungi</taxon>
        <taxon>Dikarya</taxon>
        <taxon>Ascomycota</taxon>
        <taxon>Pezizomycotina</taxon>
        <taxon>Dothideomycetes</taxon>
        <taxon>Dothideomycetidae</taxon>
        <taxon>Mycosphaerellales</taxon>
        <taxon>Mycosphaerellaceae</taxon>
        <taxon>Zasmidium</taxon>
    </lineage>
</organism>
<dbReference type="Pfam" id="PF13520">
    <property type="entry name" value="AA_permease_2"/>
    <property type="match status" value="2"/>
</dbReference>
<keyword evidence="3 6" id="KW-0812">Transmembrane</keyword>
<keyword evidence="4 6" id="KW-1133">Transmembrane helix</keyword>
<feature type="transmembrane region" description="Helical" evidence="6">
    <location>
        <begin position="108"/>
        <end position="132"/>
    </location>
</feature>
<evidence type="ECO:0000256" key="1">
    <source>
        <dbReference type="ARBA" id="ARBA00004141"/>
    </source>
</evidence>
<dbReference type="PANTHER" id="PTHR45649:SF41">
    <property type="entry name" value="TRANSPORTER, PUTATIVE (EUROFUNG)-RELATED"/>
    <property type="match status" value="1"/>
</dbReference>
<keyword evidence="5 6" id="KW-0472">Membrane</keyword>
<feature type="transmembrane region" description="Helical" evidence="6">
    <location>
        <begin position="271"/>
        <end position="290"/>
    </location>
</feature>
<keyword evidence="2" id="KW-0813">Transport</keyword>
<evidence type="ECO:0000256" key="4">
    <source>
        <dbReference type="ARBA" id="ARBA00022989"/>
    </source>
</evidence>
<dbReference type="PIRSF" id="PIRSF006060">
    <property type="entry name" value="AA_transporter"/>
    <property type="match status" value="1"/>
</dbReference>
<protein>
    <recommendedName>
        <fullName evidence="9">Amino acid transporter</fullName>
    </recommendedName>
</protein>
<sequence>MNILGKKQVLRRNFKFFTMLGFASTVMVSWEWLPIISIYALQDGGLPIVFWSLIAGCLGMSLVYASLAEMASMCPTAGGQYHLVSELASPSIQKELSYAVGWLTAMGWQVWVTGLCFVMAIVTFALAINALLGMRLPAIQRVFIVLHVVGFLAIVITLWVVAPHGGARDTLLRFASTSGWENVGLASMIGVVNPIGSLCGYDCVVHMAEEVQDASLVIPKALIWSFIPNALMALVMGVTFIFSIGDLDSVLASPTGQPFIQVFYNATQSHAGATVLTSIIVVMLASTCISEVSPRWNIPLNAIYVTAVVSSLISLINIGSYTALNAINSLGVVSLLFSYTVIIGCLVLRRWRGPALPRRRWSLGKYGLAVNVASLCFIVPVLFFAFWPVARPVTPAGFNWSSVMFVGVLLVALMHYVLFARHTYTGPVVLVKRED</sequence>
<name>A0ABR0EZY5_ZASCE</name>
<dbReference type="Gene3D" id="1.20.1740.10">
    <property type="entry name" value="Amino acid/polyamine transporter I"/>
    <property type="match status" value="1"/>
</dbReference>
<feature type="transmembrane region" description="Helical" evidence="6">
    <location>
        <begin position="222"/>
        <end position="244"/>
    </location>
</feature>
<proteinExistence type="predicted"/>
<dbReference type="PANTHER" id="PTHR45649">
    <property type="entry name" value="AMINO-ACID PERMEASE BAT1"/>
    <property type="match status" value="1"/>
</dbReference>
<feature type="transmembrane region" description="Helical" evidence="6">
    <location>
        <begin position="48"/>
        <end position="67"/>
    </location>
</feature>